<dbReference type="Pfam" id="PF10440">
    <property type="entry name" value="WIYLD"/>
    <property type="match status" value="1"/>
</dbReference>
<dbReference type="Proteomes" id="UP000324897">
    <property type="component" value="Chromosome 3"/>
</dbReference>
<dbReference type="OrthoDB" id="1898570at2759"/>
<comment type="caution">
    <text evidence="3">The sequence shown here is derived from an EMBL/GenBank/DDBJ whole genome shotgun (WGS) entry which is preliminary data.</text>
</comment>
<evidence type="ECO:0000313" key="4">
    <source>
        <dbReference type="Proteomes" id="UP000324897"/>
    </source>
</evidence>
<dbReference type="EMBL" id="RWGY01000039">
    <property type="protein sequence ID" value="TVU11394.1"/>
    <property type="molecule type" value="Genomic_DNA"/>
</dbReference>
<keyword evidence="4" id="KW-1185">Reference proteome</keyword>
<dbReference type="PANTHER" id="PTHR34271:SF18">
    <property type="entry name" value="WIYLD DOMAIN-CONTAINING PROTEIN"/>
    <property type="match status" value="1"/>
</dbReference>
<evidence type="ECO:0000313" key="3">
    <source>
        <dbReference type="EMBL" id="TVU11394.1"/>
    </source>
</evidence>
<dbReference type="PANTHER" id="PTHR34271">
    <property type="entry name" value="NUCLEOLAR HISTONE METHYLTRANSFERASE-RELATED PROTEIN"/>
    <property type="match status" value="1"/>
</dbReference>
<name>A0A5J9TJ99_9POAL</name>
<dbReference type="Gene3D" id="1.10.8.850">
    <property type="entry name" value="Histone-lysine N methyltransferase , C-terminal domain-like"/>
    <property type="match status" value="1"/>
</dbReference>
<feature type="region of interest" description="Disordered" evidence="1">
    <location>
        <begin position="68"/>
        <end position="123"/>
    </location>
</feature>
<proteinExistence type="predicted"/>
<accession>A0A5J9TJ99</accession>
<sequence>MAPRKVGVGNHRIDAAIDRFQVMGYAVADVRRAVAALLKVYGGPAAWPFLEEGSYGIVQAKLLEMEEERKKQPLMESDHSDHHVSTATATSSSAGTSDELGRETRKSRRARRRNIKLAGPEWA</sequence>
<gene>
    <name evidence="3" type="ORF">EJB05_44979</name>
</gene>
<organism evidence="3 4">
    <name type="scientific">Eragrostis curvula</name>
    <name type="common">weeping love grass</name>
    <dbReference type="NCBI Taxonomy" id="38414"/>
    <lineage>
        <taxon>Eukaryota</taxon>
        <taxon>Viridiplantae</taxon>
        <taxon>Streptophyta</taxon>
        <taxon>Embryophyta</taxon>
        <taxon>Tracheophyta</taxon>
        <taxon>Spermatophyta</taxon>
        <taxon>Magnoliopsida</taxon>
        <taxon>Liliopsida</taxon>
        <taxon>Poales</taxon>
        <taxon>Poaceae</taxon>
        <taxon>PACMAD clade</taxon>
        <taxon>Chloridoideae</taxon>
        <taxon>Eragrostideae</taxon>
        <taxon>Eragrostidinae</taxon>
        <taxon>Eragrostis</taxon>
    </lineage>
</organism>
<feature type="domain" description="WIYLD" evidence="2">
    <location>
        <begin position="9"/>
        <end position="68"/>
    </location>
</feature>
<feature type="compositionally biased region" description="Basic and acidic residues" evidence="1">
    <location>
        <begin position="68"/>
        <end position="84"/>
    </location>
</feature>
<feature type="compositionally biased region" description="Low complexity" evidence="1">
    <location>
        <begin position="85"/>
        <end position="97"/>
    </location>
</feature>
<evidence type="ECO:0000259" key="2">
    <source>
        <dbReference type="Pfam" id="PF10440"/>
    </source>
</evidence>
<dbReference type="InterPro" id="IPR043017">
    <property type="entry name" value="WIYLD_dom_sf"/>
</dbReference>
<dbReference type="AlphaFoldDB" id="A0A5J9TJ99"/>
<feature type="compositionally biased region" description="Basic residues" evidence="1">
    <location>
        <begin position="105"/>
        <end position="115"/>
    </location>
</feature>
<dbReference type="Gramene" id="TVU11394">
    <property type="protein sequence ID" value="TVU11394"/>
    <property type="gene ID" value="EJB05_44979"/>
</dbReference>
<dbReference type="InterPro" id="IPR018848">
    <property type="entry name" value="WIYLD_domain"/>
</dbReference>
<evidence type="ECO:0000256" key="1">
    <source>
        <dbReference type="SAM" id="MobiDB-lite"/>
    </source>
</evidence>
<protein>
    <recommendedName>
        <fullName evidence="2">WIYLD domain-containing protein</fullName>
    </recommendedName>
</protein>
<reference evidence="3 4" key="1">
    <citation type="journal article" date="2019" name="Sci. Rep.">
        <title>A high-quality genome of Eragrostis curvula grass provides insights into Poaceae evolution and supports new strategies to enhance forage quality.</title>
        <authorList>
            <person name="Carballo J."/>
            <person name="Santos B.A.C.M."/>
            <person name="Zappacosta D."/>
            <person name="Garbus I."/>
            <person name="Selva J.P."/>
            <person name="Gallo C.A."/>
            <person name="Diaz A."/>
            <person name="Albertini E."/>
            <person name="Caccamo M."/>
            <person name="Echenique V."/>
        </authorList>
    </citation>
    <scope>NUCLEOTIDE SEQUENCE [LARGE SCALE GENOMIC DNA]</scope>
    <source>
        <strain evidence="4">cv. Victoria</strain>
        <tissue evidence="3">Leaf</tissue>
    </source>
</reference>